<dbReference type="InterPro" id="IPR039632">
    <property type="entry name" value="TMEM42"/>
</dbReference>
<keyword evidence="1" id="KW-0472">Membrane</keyword>
<dbReference type="SUPFAM" id="SSF103481">
    <property type="entry name" value="Multidrug resistance efflux transporter EmrE"/>
    <property type="match status" value="1"/>
</dbReference>
<dbReference type="PANTHER" id="PTHR31965">
    <property type="entry name" value="TRANSMEMBRANE PROTEIN 42"/>
    <property type="match status" value="1"/>
</dbReference>
<evidence type="ECO:0000256" key="1">
    <source>
        <dbReference type="SAM" id="Phobius"/>
    </source>
</evidence>
<dbReference type="InterPro" id="IPR037185">
    <property type="entry name" value="EmrE-like"/>
</dbReference>
<organism evidence="2">
    <name type="scientific">Trypanosoma vivax (strain Y486)</name>
    <dbReference type="NCBI Taxonomy" id="1055687"/>
    <lineage>
        <taxon>Eukaryota</taxon>
        <taxon>Discoba</taxon>
        <taxon>Euglenozoa</taxon>
        <taxon>Kinetoplastea</taxon>
        <taxon>Metakinetoplastina</taxon>
        <taxon>Trypanosomatida</taxon>
        <taxon>Trypanosomatidae</taxon>
        <taxon>Trypanosoma</taxon>
        <taxon>Duttonella</taxon>
    </lineage>
</organism>
<name>G0U968_TRYVY</name>
<protein>
    <recommendedName>
        <fullName evidence="3">EamA domain-containing protein</fullName>
    </recommendedName>
</protein>
<evidence type="ECO:0008006" key="3">
    <source>
        <dbReference type="Google" id="ProtNLM"/>
    </source>
</evidence>
<dbReference type="EMBL" id="HE573027">
    <property type="protein sequence ID" value="CCC54152.1"/>
    <property type="molecule type" value="Genomic_DNA"/>
</dbReference>
<feature type="transmembrane region" description="Helical" evidence="1">
    <location>
        <begin position="135"/>
        <end position="153"/>
    </location>
</feature>
<dbReference type="PANTHER" id="PTHR31965:SF1">
    <property type="entry name" value="TRANSMEMBRANE PROTEIN 42"/>
    <property type="match status" value="1"/>
</dbReference>
<proteinExistence type="predicted"/>
<dbReference type="AlphaFoldDB" id="G0U968"/>
<feature type="transmembrane region" description="Helical" evidence="1">
    <location>
        <begin position="110"/>
        <end position="129"/>
    </location>
</feature>
<accession>G0U968</accession>
<gene>
    <name evidence="2" type="ORF">TVY486_1116360</name>
</gene>
<feature type="transmembrane region" description="Helical" evidence="1">
    <location>
        <begin position="68"/>
        <end position="89"/>
    </location>
</feature>
<keyword evidence="1" id="KW-1133">Transmembrane helix</keyword>
<sequence length="160" mass="16739">MTGRNMCSNPPSQVGGRHNYLPKAALAGLFGAASATLGKLAVTGSESDSFATAISPIMDLLGAPSSGSYWAAGVPVVFRIVLLGANAFCTAQMWRWYVKALSQGPTPVCQIVNTGMNFVASALLGFVVFQELVTLTWFGGALLVAVGLTLVVMDAEQRPR</sequence>
<reference evidence="2" key="1">
    <citation type="journal article" date="2012" name="Proc. Natl. Acad. Sci. U.S.A.">
        <title>Antigenic diversity is generated by distinct evolutionary mechanisms in African trypanosome species.</title>
        <authorList>
            <person name="Jackson A.P."/>
            <person name="Berry A."/>
            <person name="Aslett M."/>
            <person name="Allison H.C."/>
            <person name="Burton P."/>
            <person name="Vavrova-Anderson J."/>
            <person name="Brown R."/>
            <person name="Browne H."/>
            <person name="Corton N."/>
            <person name="Hauser H."/>
            <person name="Gamble J."/>
            <person name="Gilderthorp R."/>
            <person name="Marcello L."/>
            <person name="McQuillan J."/>
            <person name="Otto T.D."/>
            <person name="Quail M.A."/>
            <person name="Sanders M.J."/>
            <person name="van Tonder A."/>
            <person name="Ginger M.L."/>
            <person name="Field M.C."/>
            <person name="Barry J.D."/>
            <person name="Hertz-Fowler C."/>
            <person name="Berriman M."/>
        </authorList>
    </citation>
    <scope>NUCLEOTIDE SEQUENCE</scope>
    <source>
        <strain evidence="2">Y486</strain>
    </source>
</reference>
<evidence type="ECO:0000313" key="2">
    <source>
        <dbReference type="EMBL" id="CCC54152.1"/>
    </source>
</evidence>
<dbReference type="VEuPathDB" id="TriTrypDB:TvY486_1116360"/>
<keyword evidence="1" id="KW-0812">Transmembrane</keyword>